<name>F0ZZ28_DICPU</name>
<evidence type="ECO:0000313" key="3">
    <source>
        <dbReference type="Proteomes" id="UP000001064"/>
    </source>
</evidence>
<dbReference type="PANTHER" id="PTHR14392:SF8">
    <property type="entry name" value="PH DOMAIN-CONTAINING PROTEIN DDB_G0267786"/>
    <property type="match status" value="1"/>
</dbReference>
<dbReference type="OrthoDB" id="9010513at2759"/>
<protein>
    <recommendedName>
        <fullName evidence="1">PH domain-containing protein</fullName>
    </recommendedName>
</protein>
<dbReference type="InParanoid" id="F0ZZ28"/>
<dbReference type="Pfam" id="PF00169">
    <property type="entry name" value="PH"/>
    <property type="match status" value="1"/>
</dbReference>
<dbReference type="KEGG" id="dpp:DICPUDRAFT_40919"/>
<feature type="domain" description="PH" evidence="1">
    <location>
        <begin position="59"/>
        <end position="180"/>
    </location>
</feature>
<dbReference type="InterPro" id="IPR026088">
    <property type="entry name" value="Niban-like"/>
</dbReference>
<reference evidence="3" key="1">
    <citation type="journal article" date="2011" name="Genome Biol.">
        <title>Comparative genomics of the social amoebae Dictyostelium discoideum and Dictyostelium purpureum.</title>
        <authorList>
            <consortium name="US DOE Joint Genome Institute (JGI-PGF)"/>
            <person name="Sucgang R."/>
            <person name="Kuo A."/>
            <person name="Tian X."/>
            <person name="Salerno W."/>
            <person name="Parikh A."/>
            <person name="Feasley C.L."/>
            <person name="Dalin E."/>
            <person name="Tu H."/>
            <person name="Huang E."/>
            <person name="Barry K."/>
            <person name="Lindquist E."/>
            <person name="Shapiro H."/>
            <person name="Bruce D."/>
            <person name="Schmutz J."/>
            <person name="Salamov A."/>
            <person name="Fey P."/>
            <person name="Gaudet P."/>
            <person name="Anjard C."/>
            <person name="Babu M.M."/>
            <person name="Basu S."/>
            <person name="Bushmanova Y."/>
            <person name="van der Wel H."/>
            <person name="Katoh-Kurasawa M."/>
            <person name="Dinh C."/>
            <person name="Coutinho P.M."/>
            <person name="Saito T."/>
            <person name="Elias M."/>
            <person name="Schaap P."/>
            <person name="Kay R.R."/>
            <person name="Henrissat B."/>
            <person name="Eichinger L."/>
            <person name="Rivero F."/>
            <person name="Putnam N.H."/>
            <person name="West C.M."/>
            <person name="Loomis W.F."/>
            <person name="Chisholm R.L."/>
            <person name="Shaulsky G."/>
            <person name="Strassmann J.E."/>
            <person name="Queller D.C."/>
            <person name="Kuspa A."/>
            <person name="Grigoriev I.V."/>
        </authorList>
    </citation>
    <scope>NUCLEOTIDE SEQUENCE [LARGE SCALE GENOMIC DNA]</scope>
    <source>
        <strain evidence="3">QSDP1</strain>
    </source>
</reference>
<dbReference type="Proteomes" id="UP000001064">
    <property type="component" value="Unassembled WGS sequence"/>
</dbReference>
<dbReference type="SUPFAM" id="SSF50729">
    <property type="entry name" value="PH domain-like"/>
    <property type="match status" value="1"/>
</dbReference>
<sequence>MDAQLRQEIVDLCTAMLATFSKEYIKAYTIELVKKATKEARETPSPYFLEKRPKDFDKSDIFKGSLIKLGAVRKNWLKRHFVVRYDYSVDYFVDENETTKKGTINLCGYRVEDDPNQSAITRIFNLAEKLGVDTSSIPKPKELPPFTIELYHYSRRCYYIQCANEDEFKEWVEMFRICCRRAYGLKNRDPCHQGAFHVAVRNTRWSLGRYGYWSYGGNEIQILSDLISTEVEYDILGRALRKLPNVPWFIRNFLRNKMMNVIDGIITSAVNPSWAAMDKTVTELRPTVEPRIKNQVDPIAQAQGNIVNKMKEQIMSAAQQSIEQHLAPHLAKIVRTTKEPIQSGFVESFKIWNDKTNGYSGNGSKESFSEYRRYPNNCWTMHPARIQIHDLEDPLRDLSKIFSDIWPSSIIYSIKEDITAMAYDGTYTFEKTVTEDQQDIESSKNSTREKYEHDVYTGTDEQIKFVIRSCACPVLFKVLKPITKPILSSLSSLVPSGLNDFLDVDEMYTQLINDIVDENTQIALDQIKN</sequence>
<dbReference type="PANTHER" id="PTHR14392">
    <property type="entry name" value="NIBAN FAMILY MEMBER"/>
    <property type="match status" value="1"/>
</dbReference>
<dbReference type="SMART" id="SM00233">
    <property type="entry name" value="PH"/>
    <property type="match status" value="1"/>
</dbReference>
<dbReference type="InterPro" id="IPR001849">
    <property type="entry name" value="PH_domain"/>
</dbReference>
<dbReference type="AlphaFoldDB" id="F0ZZ28"/>
<dbReference type="eggNOG" id="ENOG502RENY">
    <property type="taxonomic scope" value="Eukaryota"/>
</dbReference>
<dbReference type="VEuPathDB" id="AmoebaDB:DICPUDRAFT_40919"/>
<evidence type="ECO:0000259" key="1">
    <source>
        <dbReference type="PROSITE" id="PS50003"/>
    </source>
</evidence>
<organism evidence="2 3">
    <name type="scientific">Dictyostelium purpureum</name>
    <name type="common">Slime mold</name>
    <dbReference type="NCBI Taxonomy" id="5786"/>
    <lineage>
        <taxon>Eukaryota</taxon>
        <taxon>Amoebozoa</taxon>
        <taxon>Evosea</taxon>
        <taxon>Eumycetozoa</taxon>
        <taxon>Dictyostelia</taxon>
        <taxon>Dictyosteliales</taxon>
        <taxon>Dictyosteliaceae</taxon>
        <taxon>Dictyostelium</taxon>
    </lineage>
</organism>
<dbReference type="InterPro" id="IPR011993">
    <property type="entry name" value="PH-like_dom_sf"/>
</dbReference>
<evidence type="ECO:0000313" key="2">
    <source>
        <dbReference type="EMBL" id="EGC30802.1"/>
    </source>
</evidence>
<keyword evidence="3" id="KW-1185">Reference proteome</keyword>
<dbReference type="PROSITE" id="PS50003">
    <property type="entry name" value="PH_DOMAIN"/>
    <property type="match status" value="1"/>
</dbReference>
<dbReference type="OMA" id="GTPIDWG"/>
<proteinExistence type="predicted"/>
<dbReference type="Gene3D" id="2.30.29.30">
    <property type="entry name" value="Pleckstrin-homology domain (PH domain)/Phosphotyrosine-binding domain (PTB)"/>
    <property type="match status" value="1"/>
</dbReference>
<accession>F0ZZ28</accession>
<gene>
    <name evidence="2" type="ORF">DICPUDRAFT_40919</name>
</gene>
<dbReference type="GeneID" id="10508620"/>
<dbReference type="EMBL" id="GL871299">
    <property type="protein sequence ID" value="EGC30802.1"/>
    <property type="molecule type" value="Genomic_DNA"/>
</dbReference>
<dbReference type="RefSeq" id="XP_003292669.1">
    <property type="nucleotide sequence ID" value="XM_003292621.1"/>
</dbReference>